<dbReference type="Proteomes" id="UP001197492">
    <property type="component" value="Unassembled WGS sequence"/>
</dbReference>
<reference evidence="1 4" key="1">
    <citation type="submission" date="2021-06" db="EMBL/GenBank/DDBJ databases">
        <title>Collection of gut derived symbiotic bacterial strains cultured from healthy donors.</title>
        <authorList>
            <person name="Lin H."/>
            <person name="Littmann E."/>
            <person name="Pamer E.G."/>
        </authorList>
    </citation>
    <scope>NUCLEOTIDE SEQUENCE</scope>
    <source>
        <strain evidence="2 4">MSK.21.70</strain>
        <strain evidence="1">MSK.21.82</strain>
    </source>
</reference>
<name>A0AAW4MRJ7_9FIRM</name>
<evidence type="ECO:0000313" key="1">
    <source>
        <dbReference type="EMBL" id="MBV3381802.1"/>
    </source>
</evidence>
<dbReference type="Proteomes" id="UP001196408">
    <property type="component" value="Unassembled WGS sequence"/>
</dbReference>
<comment type="caution">
    <text evidence="1">The sequence shown here is derived from an EMBL/GenBank/DDBJ whole genome shotgun (WGS) entry which is preliminary data.</text>
</comment>
<organism evidence="1 3">
    <name type="scientific">Catenibacterium mitsuokai</name>
    <dbReference type="NCBI Taxonomy" id="100886"/>
    <lineage>
        <taxon>Bacteria</taxon>
        <taxon>Bacillati</taxon>
        <taxon>Bacillota</taxon>
        <taxon>Erysipelotrichia</taxon>
        <taxon>Erysipelotrichales</taxon>
        <taxon>Coprobacillaceae</taxon>
        <taxon>Catenibacterium</taxon>
    </lineage>
</organism>
<protein>
    <recommendedName>
        <fullName evidence="5">PemK-like protein</fullName>
    </recommendedName>
</protein>
<accession>A0AAW4MRJ7</accession>
<dbReference type="AlphaFoldDB" id="A0AAW4MRJ7"/>
<gene>
    <name evidence="1" type="ORF">KSV97_00875</name>
    <name evidence="2" type="ORF">KSW06_00885</name>
</gene>
<dbReference type="EMBL" id="JAHOEL010000003">
    <property type="protein sequence ID" value="MBV3391826.1"/>
    <property type="molecule type" value="Genomic_DNA"/>
</dbReference>
<keyword evidence="4" id="KW-1185">Reference proteome</keyword>
<evidence type="ECO:0000313" key="4">
    <source>
        <dbReference type="Proteomes" id="UP001197492"/>
    </source>
</evidence>
<dbReference type="GeneID" id="301323040"/>
<dbReference type="RefSeq" id="WP_217746912.1">
    <property type="nucleotide sequence ID" value="NZ_JAHOEB010000003.1"/>
</dbReference>
<sequence length="174" mass="20636">MKEDLEGNIEEMKKYLKKLDESGLYDAEKYSRSLLHQTSQLSYFYCSLVKDGSPSDTYYHVHKRPKEHQMAYFNIGRGFPKELMDGHWCYVVKDLGYKMLIIPCTSIKKESSPVNPHFEKDLTVLDDHGMITHSRMQLTDLRTVDIQRLDCRKPFYNVCDDQEEIRKFIIEHLF</sequence>
<proteinExistence type="predicted"/>
<evidence type="ECO:0000313" key="2">
    <source>
        <dbReference type="EMBL" id="MBV3391826.1"/>
    </source>
</evidence>
<evidence type="ECO:0000313" key="3">
    <source>
        <dbReference type="Proteomes" id="UP001196408"/>
    </source>
</evidence>
<evidence type="ECO:0008006" key="5">
    <source>
        <dbReference type="Google" id="ProtNLM"/>
    </source>
</evidence>
<dbReference type="EMBL" id="JAHOEF010000003">
    <property type="protein sequence ID" value="MBV3381802.1"/>
    <property type="molecule type" value="Genomic_DNA"/>
</dbReference>